<dbReference type="SUPFAM" id="SSF52540">
    <property type="entry name" value="P-loop containing nucleoside triphosphate hydrolases"/>
    <property type="match status" value="1"/>
</dbReference>
<dbReference type="Proteomes" id="UP000241118">
    <property type="component" value="Unassembled WGS sequence"/>
</dbReference>
<dbReference type="SUPFAM" id="SSF48371">
    <property type="entry name" value="ARM repeat"/>
    <property type="match status" value="1"/>
</dbReference>
<dbReference type="InterPro" id="IPR007111">
    <property type="entry name" value="NACHT_NTPase"/>
</dbReference>
<reference evidence="3 4" key="1">
    <citation type="submission" date="2018-03" db="EMBL/GenBank/DDBJ databases">
        <title>Genomic Encyclopedia of Type Strains, Phase III (KMG-III): the genomes of soil and plant-associated and newly described type strains.</title>
        <authorList>
            <person name="Whitman W."/>
        </authorList>
    </citation>
    <scope>NUCLEOTIDE SEQUENCE [LARGE SCALE GENOMIC DNA]</scope>
    <source>
        <strain evidence="3 4">CGMCC 4.7097</strain>
    </source>
</reference>
<proteinExistence type="predicted"/>
<protein>
    <submittedName>
        <fullName evidence="3">NACHT domain-containing protein</fullName>
    </submittedName>
</protein>
<evidence type="ECO:0000313" key="3">
    <source>
        <dbReference type="EMBL" id="PSL57189.1"/>
    </source>
</evidence>
<evidence type="ECO:0000313" key="4">
    <source>
        <dbReference type="Proteomes" id="UP000241118"/>
    </source>
</evidence>
<dbReference type="PANTHER" id="PTHR46844:SF1">
    <property type="entry name" value="SLR5058 PROTEIN"/>
    <property type="match status" value="1"/>
</dbReference>
<evidence type="ECO:0000259" key="2">
    <source>
        <dbReference type="PROSITE" id="PS50837"/>
    </source>
</evidence>
<dbReference type="OrthoDB" id="135105at2"/>
<name>A0A2P8IFD3_SACCR</name>
<dbReference type="PANTHER" id="PTHR46844">
    <property type="entry name" value="SLR5058 PROTEIN"/>
    <property type="match status" value="1"/>
</dbReference>
<gene>
    <name evidence="3" type="ORF">B0I31_102167</name>
</gene>
<dbReference type="InterPro" id="IPR027417">
    <property type="entry name" value="P-loop_NTPase"/>
</dbReference>
<dbReference type="Gene3D" id="3.40.50.300">
    <property type="entry name" value="P-loop containing nucleotide triphosphate hydrolases"/>
    <property type="match status" value="1"/>
</dbReference>
<dbReference type="Pfam" id="PF05729">
    <property type="entry name" value="NACHT"/>
    <property type="match status" value="1"/>
</dbReference>
<dbReference type="InterPro" id="IPR011989">
    <property type="entry name" value="ARM-like"/>
</dbReference>
<keyword evidence="4" id="KW-1185">Reference proteome</keyword>
<sequence>MQEGSPSADANRIGGDVHGAAVLAGTIHGGVHITVAGAEPTPDAPAQDEPALTGLPAPVRFLLRAQVDTAREMPYRLPGPRRSSLVTVHVRQDLGSGSDDLGSEPPRPVPIVDGRGQVVEPPSLPITRLAVRAPTRTVSEALDRDDHVVITGGPGQGKSTLSLRLAADVAEQWLSGDGEAAPMAERVVPLRLTARELAGRLSRPFPEAVVESAGAEYGALLASPLDPRALEGRIAGCRWLLLVDGLDEVADTTERDRLVTVLAAWAAEPTSPYRVVVTTRPIEGAALAPLQRIGAARYELQPFDERALRQFARNWFGDRDRAYRFVRQIRAAHLDELARVPLLATIAAIIFEQPGNRPLPDNQYELYEAYLKYLRTAHTAEPGPFDAVRDALLEHLGRVRLEADTSLVDAALDWAAQHVPDLTGAWQDDLITYLAAVGPLSRRGEDLRFLHHSFAEHLAATAKARLLPEHFDPAHADFAGLLHAARTEDRGRHARAVLLHHTRLHPSEAERLLEHLHSGGSDQHLLAARLLARHLPAGSAAVDAFLTTVRAWAMTTQHPALKILSQTSRAAHHPGTAAWLVDLMGSDDVPWPSRVEAAAALATRLRGPESTEAAHLLRRVVDDSAIPVEHRLAAAEALAECGPDGHRASAQGLRAILASYTATAEQLRNAAVVLAGFDGEAREHAIAALTAVLDNRDAPDHARVHAATGLVEIDVEHHERGAEVFREVLGTRTHFSAGLRDAAVGLASLGPHHSDEAVATLTRLVADQRLPLGERVSAAEALAELGPQHRMTATNHLVALSTAFGIAAYLRTRIAQALADIGAQDQAWGLLRAVLGDWATDANGRTWAAQALAELGPEHRDEAAIALRGATTHPTASTYDTLTAFTKLAALGEPYRTPAVASLRAMLCDRSADASFRAQAGSQLVGLGPEFHDEVTHHLSEIAIRQADPEAQRLAWRALRRLGTRFRERSSAAMLSSVAPEQAELWASHYDYPVFDRLDVTDPDVFAAAMTAVLRNPAWGGRARRSAASTLIALGRRFHQRVVDAVVDQIEARTVPNAGLPTVVADVDRLGAGMREEVAAALRDVASDPDTSAATLCRVAMAMEKLDRWSDPVVVARLEGITAHDLSPLSDRADAAVALARAIPGEIDTAVATVMRETDDTAVPAWKSRLRVLAELGADLAAPLRACLADGDAGHHRRLAAAEVLVELRPGRYPEALSEIRGQAADDCLDYTWRTDAVMLLARHDPTAVDAAVAFHARVLDDESQSVRDRSEAACRLMTLDPGQAGTAFAALRRFATSPEFTTEEQSLALAWLAYRAAARGREVAPLALALFRDPATGPEDRRRLATVLQGRDRFLAEQDLLADHAASPAQRVGDITEWVEPTLAVEAAARLRDVMTAAETMPADRIRAAAALAGVSPRWRSDAVAVIEESADNPDLTYNVCEALLNLKGRKAHGLLSEDAALVLDATGPWRERAQAARRICTLIGDTPAQMIPVLREMAEDPRTSGVNRMRVLYILRKVGGLQRLRRLRDDERESLAIRWWASLWLNSQAADDRAAGLRVLHRIATDATCRPALRWRAARDLLALGERGREVGTSCLRAIATDEALPFLPRVDAARELGAARPDLRTEVMSLLRRLRSADNLLVRVRVLDAIGRFDSAEGAIALRDTARDRTLRPGARLRAAAAAAELRRDHREAAAIVAREIAHNPAVPRHIRVKAARALARWSELCRSEARALLVELGVGVPAG</sequence>
<dbReference type="Gene3D" id="1.25.10.10">
    <property type="entry name" value="Leucine-rich Repeat Variant"/>
    <property type="match status" value="1"/>
</dbReference>
<evidence type="ECO:0000256" key="1">
    <source>
        <dbReference type="SAM" id="MobiDB-lite"/>
    </source>
</evidence>
<accession>A0A2P8IFD3</accession>
<feature type="domain" description="NACHT" evidence="2">
    <location>
        <begin position="146"/>
        <end position="281"/>
    </location>
</feature>
<dbReference type="RefSeq" id="WP_106614173.1">
    <property type="nucleotide sequence ID" value="NZ_PYAX01000002.1"/>
</dbReference>
<comment type="caution">
    <text evidence="3">The sequence shown here is derived from an EMBL/GenBank/DDBJ whole genome shotgun (WGS) entry which is preliminary data.</text>
</comment>
<dbReference type="PROSITE" id="PS50837">
    <property type="entry name" value="NACHT"/>
    <property type="match status" value="1"/>
</dbReference>
<dbReference type="InterPro" id="IPR016024">
    <property type="entry name" value="ARM-type_fold"/>
</dbReference>
<feature type="region of interest" description="Disordered" evidence="1">
    <location>
        <begin position="93"/>
        <end position="117"/>
    </location>
</feature>
<organism evidence="3 4">
    <name type="scientific">Saccharothrix carnea</name>
    <dbReference type="NCBI Taxonomy" id="1280637"/>
    <lineage>
        <taxon>Bacteria</taxon>
        <taxon>Bacillati</taxon>
        <taxon>Actinomycetota</taxon>
        <taxon>Actinomycetes</taxon>
        <taxon>Pseudonocardiales</taxon>
        <taxon>Pseudonocardiaceae</taxon>
        <taxon>Saccharothrix</taxon>
    </lineage>
</organism>
<dbReference type="EMBL" id="PYAX01000002">
    <property type="protein sequence ID" value="PSL57189.1"/>
    <property type="molecule type" value="Genomic_DNA"/>
</dbReference>